<dbReference type="InterPro" id="IPR029058">
    <property type="entry name" value="AB_hydrolase_fold"/>
</dbReference>
<protein>
    <submittedName>
        <fullName evidence="2">Type IV secretory pathway VirJ component</fullName>
    </submittedName>
</protein>
<dbReference type="SUPFAM" id="SSF53474">
    <property type="entry name" value="alpha/beta-Hydrolases"/>
    <property type="match status" value="1"/>
</dbReference>
<accession>A0A7W7K365</accession>
<dbReference type="InterPro" id="IPR010333">
    <property type="entry name" value="VirJ"/>
</dbReference>
<comment type="caution">
    <text evidence="2">The sequence shown here is derived from an EMBL/GenBank/DDBJ whole genome shotgun (WGS) entry which is preliminary data.</text>
</comment>
<gene>
    <name evidence="2" type="ORF">HNP52_003316</name>
</gene>
<dbReference type="AlphaFoldDB" id="A0A7W7K365"/>
<proteinExistence type="predicted"/>
<evidence type="ECO:0000313" key="3">
    <source>
        <dbReference type="Proteomes" id="UP000575241"/>
    </source>
</evidence>
<evidence type="ECO:0000259" key="1">
    <source>
        <dbReference type="Pfam" id="PF06057"/>
    </source>
</evidence>
<sequence>MRRSRRKLKIALVALALVLAGFTGFLTYIGYFGGPVFYDIAPTKPTPPQARGLAVVLVSGDMGFKIGMGPEIARRFAAEGVPVVGVSSLAYFRQQRSPAEVQALIAAAARRALAFGHAERLVMIGQSFGADMMHVGLTGLPADLRARVKVVSLVVPTDTVFFRASPNELFNWAKPDAMALPTGRRLTWVPTLCVQGVEETDSLCPKLTQPNVRRIVLPGGHMLHHDPAALFTALHAGIANITNI</sequence>
<dbReference type="Gene3D" id="3.40.50.1820">
    <property type="entry name" value="alpha/beta hydrolase"/>
    <property type="match status" value="1"/>
</dbReference>
<dbReference type="EMBL" id="JACHLN010000003">
    <property type="protein sequence ID" value="MBB4840224.1"/>
    <property type="molecule type" value="Genomic_DNA"/>
</dbReference>
<organism evidence="2 3">
    <name type="scientific">Sphingomonas kyeonggiensis</name>
    <dbReference type="NCBI Taxonomy" id="1268553"/>
    <lineage>
        <taxon>Bacteria</taxon>
        <taxon>Pseudomonadati</taxon>
        <taxon>Pseudomonadota</taxon>
        <taxon>Alphaproteobacteria</taxon>
        <taxon>Sphingomonadales</taxon>
        <taxon>Sphingomonadaceae</taxon>
        <taxon>Sphingomonas</taxon>
    </lineage>
</organism>
<reference evidence="2 3" key="1">
    <citation type="submission" date="2020-08" db="EMBL/GenBank/DDBJ databases">
        <title>Functional genomics of gut bacteria from endangered species of beetles.</title>
        <authorList>
            <person name="Carlos-Shanley C."/>
        </authorList>
    </citation>
    <scope>NUCLEOTIDE SEQUENCE [LARGE SCALE GENOMIC DNA]</scope>
    <source>
        <strain evidence="2 3">S00224</strain>
    </source>
</reference>
<keyword evidence="3" id="KW-1185">Reference proteome</keyword>
<dbReference type="RefSeq" id="WP_184168713.1">
    <property type="nucleotide sequence ID" value="NZ_JACHLN010000003.1"/>
</dbReference>
<evidence type="ECO:0000313" key="2">
    <source>
        <dbReference type="EMBL" id="MBB4840224.1"/>
    </source>
</evidence>
<dbReference type="Proteomes" id="UP000575241">
    <property type="component" value="Unassembled WGS sequence"/>
</dbReference>
<dbReference type="Pfam" id="PF06057">
    <property type="entry name" value="VirJ"/>
    <property type="match status" value="1"/>
</dbReference>
<name>A0A7W7K365_9SPHN</name>
<feature type="domain" description="Bacterial virulence" evidence="1">
    <location>
        <begin position="55"/>
        <end position="234"/>
    </location>
</feature>